<proteinExistence type="predicted"/>
<sequence length="235" mass="25003">MNRRKFGSSFVIFIMGAILGVHGDAHALSLSDLTNAQASQGLKTALEKGAIAAVNTLGQANGFLGNDKVRIPLPGYLEDAAKLLRSFGQGARLDELILAMNQAAETAVPLARDMLVSAVKSMNVQDAKKILSGGDTSVTEFFAEKTRQPLNQKFLPIVTKTTARANLAEKYNQVAGKAAGMGLIKGDQASIEQYVTGKTLDGLYYMIGEEEKKIRQDPVGTGSAVLQKVFGALKS</sequence>
<dbReference type="InterPro" id="IPR025245">
    <property type="entry name" value="DUF4197"/>
</dbReference>
<accession>A0ABN6D106</accession>
<dbReference type="EMBL" id="AP024238">
    <property type="protein sequence ID" value="BCO25642.1"/>
    <property type="molecule type" value="Genomic_DNA"/>
</dbReference>
<dbReference type="Proteomes" id="UP000824366">
    <property type="component" value="Chromosome"/>
</dbReference>
<gene>
    <name evidence="1" type="ORF">MIZ03_0506</name>
</gene>
<organism evidence="1 2">
    <name type="scientific">Rhodoferax lithotrophicus</name>
    <dbReference type="NCBI Taxonomy" id="2798804"/>
    <lineage>
        <taxon>Bacteria</taxon>
        <taxon>Pseudomonadati</taxon>
        <taxon>Pseudomonadota</taxon>
        <taxon>Betaproteobacteria</taxon>
        <taxon>Burkholderiales</taxon>
        <taxon>Comamonadaceae</taxon>
        <taxon>Rhodoferax</taxon>
    </lineage>
</organism>
<reference evidence="1 2" key="1">
    <citation type="journal article" date="2021" name="Microbiol. Spectr.">
        <title>A Single Bacterium Capable of Oxidation and Reduction of Iron at Circumneutral pH.</title>
        <authorList>
            <person name="Kato S."/>
            <person name="Ohkuma M."/>
        </authorList>
    </citation>
    <scope>NUCLEOTIDE SEQUENCE [LARGE SCALE GENOMIC DNA]</scope>
    <source>
        <strain evidence="1 2">MIZ03</strain>
    </source>
</reference>
<evidence type="ECO:0008006" key="3">
    <source>
        <dbReference type="Google" id="ProtNLM"/>
    </source>
</evidence>
<protein>
    <recommendedName>
        <fullName evidence="3">DUF4197 domain-containing protein</fullName>
    </recommendedName>
</protein>
<dbReference type="Pfam" id="PF13852">
    <property type="entry name" value="DUF4197"/>
    <property type="match status" value="1"/>
</dbReference>
<evidence type="ECO:0000313" key="2">
    <source>
        <dbReference type="Proteomes" id="UP000824366"/>
    </source>
</evidence>
<name>A0ABN6D106_9BURK</name>
<keyword evidence="2" id="KW-1185">Reference proteome</keyword>
<evidence type="ECO:0000313" key="1">
    <source>
        <dbReference type="EMBL" id="BCO25642.1"/>
    </source>
</evidence>